<dbReference type="AlphaFoldDB" id="A0AAE0KH66"/>
<organism evidence="2 3">
    <name type="scientific">Lasiosphaeria ovina</name>
    <dbReference type="NCBI Taxonomy" id="92902"/>
    <lineage>
        <taxon>Eukaryota</taxon>
        <taxon>Fungi</taxon>
        <taxon>Dikarya</taxon>
        <taxon>Ascomycota</taxon>
        <taxon>Pezizomycotina</taxon>
        <taxon>Sordariomycetes</taxon>
        <taxon>Sordariomycetidae</taxon>
        <taxon>Sordariales</taxon>
        <taxon>Lasiosphaeriaceae</taxon>
        <taxon>Lasiosphaeria</taxon>
    </lineage>
</organism>
<gene>
    <name evidence="2" type="ORF">B0T24DRAFT_591600</name>
</gene>
<name>A0AAE0KH66_9PEZI</name>
<comment type="caution">
    <text evidence="2">The sequence shown here is derived from an EMBL/GenBank/DDBJ whole genome shotgun (WGS) entry which is preliminary data.</text>
</comment>
<protein>
    <submittedName>
        <fullName evidence="2">Uncharacterized protein</fullName>
    </submittedName>
</protein>
<dbReference type="EMBL" id="JAULSN010000003">
    <property type="protein sequence ID" value="KAK3375901.1"/>
    <property type="molecule type" value="Genomic_DNA"/>
</dbReference>
<evidence type="ECO:0000256" key="1">
    <source>
        <dbReference type="SAM" id="MobiDB-lite"/>
    </source>
</evidence>
<reference evidence="2" key="2">
    <citation type="submission" date="2023-06" db="EMBL/GenBank/DDBJ databases">
        <authorList>
            <consortium name="Lawrence Berkeley National Laboratory"/>
            <person name="Haridas S."/>
            <person name="Hensen N."/>
            <person name="Bonometti L."/>
            <person name="Westerberg I."/>
            <person name="Brannstrom I.O."/>
            <person name="Guillou S."/>
            <person name="Cros-Aarteil S."/>
            <person name="Calhoun S."/>
            <person name="Kuo A."/>
            <person name="Mondo S."/>
            <person name="Pangilinan J."/>
            <person name="Riley R."/>
            <person name="Labutti K."/>
            <person name="Andreopoulos B."/>
            <person name="Lipzen A."/>
            <person name="Chen C."/>
            <person name="Yanf M."/>
            <person name="Daum C."/>
            <person name="Ng V."/>
            <person name="Clum A."/>
            <person name="Steindorff A."/>
            <person name="Ohm R."/>
            <person name="Martin F."/>
            <person name="Silar P."/>
            <person name="Natvig D."/>
            <person name="Lalanne C."/>
            <person name="Gautier V."/>
            <person name="Ament-Velasquez S.L."/>
            <person name="Kruys A."/>
            <person name="Hutchinson M.I."/>
            <person name="Powell A.J."/>
            <person name="Barry K."/>
            <person name="Miller A.N."/>
            <person name="Grigoriev I.V."/>
            <person name="Debuchy R."/>
            <person name="Gladieux P."/>
            <person name="Thoren M.H."/>
            <person name="Johannesson H."/>
        </authorList>
    </citation>
    <scope>NUCLEOTIDE SEQUENCE</scope>
    <source>
        <strain evidence="2">CBS 958.72</strain>
    </source>
</reference>
<feature type="compositionally biased region" description="Polar residues" evidence="1">
    <location>
        <begin position="254"/>
        <end position="273"/>
    </location>
</feature>
<reference evidence="2" key="1">
    <citation type="journal article" date="2023" name="Mol. Phylogenet. Evol.">
        <title>Genome-scale phylogeny and comparative genomics of the fungal order Sordariales.</title>
        <authorList>
            <person name="Hensen N."/>
            <person name="Bonometti L."/>
            <person name="Westerberg I."/>
            <person name="Brannstrom I.O."/>
            <person name="Guillou S."/>
            <person name="Cros-Aarteil S."/>
            <person name="Calhoun S."/>
            <person name="Haridas S."/>
            <person name="Kuo A."/>
            <person name="Mondo S."/>
            <person name="Pangilinan J."/>
            <person name="Riley R."/>
            <person name="LaButti K."/>
            <person name="Andreopoulos B."/>
            <person name="Lipzen A."/>
            <person name="Chen C."/>
            <person name="Yan M."/>
            <person name="Daum C."/>
            <person name="Ng V."/>
            <person name="Clum A."/>
            <person name="Steindorff A."/>
            <person name="Ohm R.A."/>
            <person name="Martin F."/>
            <person name="Silar P."/>
            <person name="Natvig D.O."/>
            <person name="Lalanne C."/>
            <person name="Gautier V."/>
            <person name="Ament-Velasquez S.L."/>
            <person name="Kruys A."/>
            <person name="Hutchinson M.I."/>
            <person name="Powell A.J."/>
            <person name="Barry K."/>
            <person name="Miller A.N."/>
            <person name="Grigoriev I.V."/>
            <person name="Debuchy R."/>
            <person name="Gladieux P."/>
            <person name="Hiltunen Thoren M."/>
            <person name="Johannesson H."/>
        </authorList>
    </citation>
    <scope>NUCLEOTIDE SEQUENCE</scope>
    <source>
        <strain evidence="2">CBS 958.72</strain>
    </source>
</reference>
<sequence length="388" mass="43295">MANSCTEREEALFWNGLLLSSDEGLLVFVRCGAVPQSHSHSASYQSNATNGAANDAASDGSFEDFHSASGYPSPAVFEALHQLADRAYHISETVRGSEASLKLPQTGHLKSHSSLQYTAQHIDEMDRQDHSANMVKAVLDLLREHYDGLGGRIVKVREGIEAQAKKIHNLQAQVNKNKQDQLQRDHELRLTAAVSAAILRNLTGQVLERFPQATQQYHQGLHHTFTAPLPHPSQNRAEALARQNPHGESWYFDPNSTPLSILSTRATTQQRPNRVQKKGLAKKKNRGVKRRYNRRKRLPDTPPADKVPTLQYDDVREQQQQPMSNSQHTDRAAQPGQGKGPTWPNTIPCTRPRYFDPTTAPAPAPREYSEEGERGSSVSPDDEIQIFD</sequence>
<accession>A0AAE0KH66</accession>
<evidence type="ECO:0000313" key="2">
    <source>
        <dbReference type="EMBL" id="KAK3375901.1"/>
    </source>
</evidence>
<keyword evidence="3" id="KW-1185">Reference proteome</keyword>
<feature type="region of interest" description="Disordered" evidence="1">
    <location>
        <begin position="225"/>
        <end position="388"/>
    </location>
</feature>
<evidence type="ECO:0000313" key="3">
    <source>
        <dbReference type="Proteomes" id="UP001287356"/>
    </source>
</evidence>
<feature type="compositionally biased region" description="Basic residues" evidence="1">
    <location>
        <begin position="274"/>
        <end position="297"/>
    </location>
</feature>
<proteinExistence type="predicted"/>
<dbReference type="Proteomes" id="UP001287356">
    <property type="component" value="Unassembled WGS sequence"/>
</dbReference>
<feature type="compositionally biased region" description="Polar residues" evidence="1">
    <location>
        <begin position="318"/>
        <end position="327"/>
    </location>
</feature>